<proteinExistence type="evidence at transcript level"/>
<dbReference type="AlphaFoldDB" id="C4J1W9"/>
<reference evidence="1" key="1">
    <citation type="journal article" date="2009" name="PLoS Genet.">
        <title>Sequencing, mapping, and analysis of 27,455 maize full-length cDNAs.</title>
        <authorList>
            <person name="Soderlund C."/>
            <person name="Descour A."/>
            <person name="Kudrna D."/>
            <person name="Bomhoff M."/>
            <person name="Boyd L."/>
            <person name="Currie J."/>
            <person name="Angelova A."/>
            <person name="Collura K."/>
            <person name="Wissotski M."/>
            <person name="Ashley E."/>
            <person name="Morrow D."/>
            <person name="Fernandes J."/>
            <person name="Walbot V."/>
            <person name="Yu Y."/>
        </authorList>
    </citation>
    <scope>NUCLEOTIDE SEQUENCE</scope>
    <source>
        <strain evidence="1">B73</strain>
    </source>
</reference>
<organism evidence="1">
    <name type="scientific">Zea mays</name>
    <name type="common">Maize</name>
    <dbReference type="NCBI Taxonomy" id="4577"/>
    <lineage>
        <taxon>Eukaryota</taxon>
        <taxon>Viridiplantae</taxon>
        <taxon>Streptophyta</taxon>
        <taxon>Embryophyta</taxon>
        <taxon>Tracheophyta</taxon>
        <taxon>Spermatophyta</taxon>
        <taxon>Magnoliopsida</taxon>
        <taxon>Liliopsida</taxon>
        <taxon>Poales</taxon>
        <taxon>Poaceae</taxon>
        <taxon>PACMAD clade</taxon>
        <taxon>Panicoideae</taxon>
        <taxon>Andropogonodae</taxon>
        <taxon>Andropogoneae</taxon>
        <taxon>Tripsacinae</taxon>
        <taxon>Zea</taxon>
    </lineage>
</organism>
<evidence type="ECO:0000313" key="1">
    <source>
        <dbReference type="EMBL" id="ACR35169.1"/>
    </source>
</evidence>
<protein>
    <submittedName>
        <fullName evidence="1">Uncharacterized protein</fullName>
    </submittedName>
</protein>
<accession>C4J1W9</accession>
<name>C4J1W9_MAIZE</name>
<dbReference type="EMBL" id="BT084816">
    <property type="protein sequence ID" value="ACR35169.1"/>
    <property type="molecule type" value="mRNA"/>
</dbReference>
<dbReference type="EMBL" id="BT086720">
    <property type="protein sequence ID" value="ACR37073.1"/>
    <property type="molecule type" value="mRNA"/>
</dbReference>
<reference evidence="1" key="2">
    <citation type="submission" date="2012-06" db="EMBL/GenBank/DDBJ databases">
        <authorList>
            <person name="Yu Y."/>
            <person name="Currie J."/>
            <person name="Lomeli R."/>
            <person name="Angelova A."/>
            <person name="Collura K."/>
            <person name="Wissotski M."/>
            <person name="Campos D."/>
            <person name="Kudrna D."/>
            <person name="Golser W."/>
            <person name="Ashely E."/>
            <person name="Descour A."/>
            <person name="Fernandes J."/>
            <person name="Soderlund C."/>
            <person name="Walbot V."/>
        </authorList>
    </citation>
    <scope>NUCLEOTIDE SEQUENCE</scope>
    <source>
        <strain evidence="1">B73</strain>
    </source>
</reference>
<sequence length="71" mass="8035">MKHKESKGNGIQSIYTAQTNAHFSCLCKPALLILQQYNLCTSPLREKKSSYGNQSYSMIRPIYLDNPPGAW</sequence>